<reference evidence="4 5" key="1">
    <citation type="submission" date="2021-01" db="EMBL/GenBank/DDBJ databases">
        <title>Draft genome sequence of Micromonospora sp. strain STR1_7.</title>
        <authorList>
            <person name="Karlyshev A."/>
            <person name="Jawad R."/>
        </authorList>
    </citation>
    <scope>NUCLEOTIDE SEQUENCE [LARGE SCALE GENOMIC DNA]</scope>
    <source>
        <strain evidence="4 5">STR1-7</strain>
    </source>
</reference>
<dbReference type="Proteomes" id="UP000601027">
    <property type="component" value="Unassembled WGS sequence"/>
</dbReference>
<accession>A0ABS1XN69</accession>
<gene>
    <name evidence="4" type="ORF">JNW91_01620</name>
</gene>
<evidence type="ECO:0000256" key="3">
    <source>
        <dbReference type="ARBA" id="ARBA00023285"/>
    </source>
</evidence>
<evidence type="ECO:0000256" key="1">
    <source>
        <dbReference type="ARBA" id="ARBA00022628"/>
    </source>
</evidence>
<keyword evidence="5" id="KW-1185">Reference proteome</keyword>
<dbReference type="EMBL" id="JAEVHM010000003">
    <property type="protein sequence ID" value="MBM0230689.1"/>
    <property type="molecule type" value="Genomic_DNA"/>
</dbReference>
<comment type="caution">
    <text evidence="4">The sequence shown here is derived from an EMBL/GenBank/DDBJ whole genome shotgun (WGS) entry which is preliminary data.</text>
</comment>
<protein>
    <recommendedName>
        <fullName evidence="6">Methylaspartate mutase</fullName>
    </recommendedName>
</protein>
<dbReference type="PIRSF" id="PIRSF001495">
    <property type="entry name" value="Met_asp_mut_epsi"/>
    <property type="match status" value="1"/>
</dbReference>
<dbReference type="Pfam" id="PF06368">
    <property type="entry name" value="Met_asp_mut_E"/>
    <property type="match status" value="1"/>
</dbReference>
<evidence type="ECO:0008006" key="6">
    <source>
        <dbReference type="Google" id="ProtNLM"/>
    </source>
</evidence>
<dbReference type="RefSeq" id="WP_203173176.1">
    <property type="nucleotide sequence ID" value="NZ_JAEVHM010000003.1"/>
</dbReference>
<evidence type="ECO:0000256" key="2">
    <source>
        <dbReference type="ARBA" id="ARBA00023235"/>
    </source>
</evidence>
<dbReference type="Gene3D" id="3.20.20.240">
    <property type="entry name" value="Methylmalonyl-CoA mutase"/>
    <property type="match status" value="1"/>
</dbReference>
<evidence type="ECO:0000313" key="4">
    <source>
        <dbReference type="EMBL" id="MBM0230689.1"/>
    </source>
</evidence>
<keyword evidence="1" id="KW-0846">Cobalamin</keyword>
<name>A0ABS1XN69_9ACTN</name>
<dbReference type="InterPro" id="IPR006396">
    <property type="entry name" value="Glu_mut_E"/>
</dbReference>
<proteinExistence type="predicted"/>
<keyword evidence="2" id="KW-0413">Isomerase</keyword>
<sequence>MADPQLAAGAGHVDDRWDLAAERSRLLYEARDVVAVELAESAAFLAGLAPDRFASVAYRARPGRPFVQPRGGVPDLAQQRLLTQALDAAGADFLPLTVDSVTRHNDYAEAARLLEVGRREGRDLLNGYPLVCHGVEATRGLYEGIARPVSLRHGTPDARLLVEVALASGIAEIEGGGLSYTLPYSKNFPLDRALSHWQYVDRLCAQVGPTDRPVHRESFGPLTATLVPPVITIAVQVCELVLAAEQGVRSFAVSFGQSGNLEQDLATADVLRDQSHRWLAHLGLGPVELRLVYHQWMGAFPVEPELAWQLIAVASTISALVAADKVVIKTPSEALGIPSPESNARSVRAVQYVLDMLAAPSVLRSDAVSAEADLIGQEVDSVLGRVFDHPSASLVAAVHRAVLDGTLDVPFAPHEANAGRLVCGRSADRRIRIVTPGAVPIGAAQLRRERELFEGTAPDDRPLWERLLHDVRMLA</sequence>
<dbReference type="SUPFAM" id="SSF51703">
    <property type="entry name" value="Cobalamin (vitamin B12)-dependent enzymes"/>
    <property type="match status" value="1"/>
</dbReference>
<evidence type="ECO:0000313" key="5">
    <source>
        <dbReference type="Proteomes" id="UP000601027"/>
    </source>
</evidence>
<dbReference type="InterPro" id="IPR016176">
    <property type="entry name" value="Cbl-dep_enz_cat"/>
</dbReference>
<keyword evidence="3" id="KW-0170">Cobalt</keyword>
<organism evidence="4 5">
    <name type="scientific">Micromonospora parastrephiae</name>
    <dbReference type="NCBI Taxonomy" id="2806101"/>
    <lineage>
        <taxon>Bacteria</taxon>
        <taxon>Bacillati</taxon>
        <taxon>Actinomycetota</taxon>
        <taxon>Actinomycetes</taxon>
        <taxon>Micromonosporales</taxon>
        <taxon>Micromonosporaceae</taxon>
        <taxon>Micromonospora</taxon>
    </lineage>
</organism>